<sequence length="166" mass="18838">MLMMTTLSWLLTLLLIFLNHPLALGGGLLAQTALIALISGTLFYNFWFSYLLFLILIGGMLVMFMYMTSIASNEKFKLPNKTVLMYTASGISALALVFLLDKFMASPYIMKLQLTESENSMFLCTLNKFFSWPNWALSIMLMMYMLLTLIAVVKITAKKMGPLRQK</sequence>
<dbReference type="PANTHER" id="PTHR11435">
    <property type="entry name" value="NADH UBIQUINONE OXIDOREDUCTASE SUBUNIT ND6"/>
    <property type="match status" value="1"/>
</dbReference>
<evidence type="ECO:0000256" key="1">
    <source>
        <dbReference type="ARBA" id="ARBA00004225"/>
    </source>
</evidence>
<keyword evidence="9" id="KW-0249">Electron transport</keyword>
<dbReference type="EMBL" id="KX035218">
    <property type="protein sequence ID" value="AOY40238.1"/>
    <property type="molecule type" value="Genomic_DNA"/>
</dbReference>
<evidence type="ECO:0000256" key="15">
    <source>
        <dbReference type="ARBA" id="ARBA00049551"/>
    </source>
</evidence>
<keyword evidence="8" id="KW-1278">Translocase</keyword>
<evidence type="ECO:0000256" key="14">
    <source>
        <dbReference type="ARBA" id="ARBA00031019"/>
    </source>
</evidence>
<dbReference type="AlphaFoldDB" id="A0A343A6N3"/>
<comment type="catalytic activity">
    <reaction evidence="15">
        <text>a ubiquinone + NADH + 5 H(+)(in) = a ubiquinol + NAD(+) + 4 H(+)(out)</text>
        <dbReference type="Rhea" id="RHEA:29091"/>
        <dbReference type="Rhea" id="RHEA-COMP:9565"/>
        <dbReference type="Rhea" id="RHEA-COMP:9566"/>
        <dbReference type="ChEBI" id="CHEBI:15378"/>
        <dbReference type="ChEBI" id="CHEBI:16389"/>
        <dbReference type="ChEBI" id="CHEBI:17976"/>
        <dbReference type="ChEBI" id="CHEBI:57540"/>
        <dbReference type="ChEBI" id="CHEBI:57945"/>
        <dbReference type="EC" id="7.1.1.2"/>
    </reaction>
</comment>
<evidence type="ECO:0000256" key="8">
    <source>
        <dbReference type="ARBA" id="ARBA00022967"/>
    </source>
</evidence>
<keyword evidence="5" id="KW-0813">Transport</keyword>
<dbReference type="PANTHER" id="PTHR11435:SF1">
    <property type="entry name" value="NADH-UBIQUINONE OXIDOREDUCTASE CHAIN 6"/>
    <property type="match status" value="1"/>
</dbReference>
<feature type="transmembrane region" description="Helical" evidence="16">
    <location>
        <begin position="83"/>
        <end position="100"/>
    </location>
</feature>
<comment type="similarity">
    <text evidence="2">Belongs to the complex I subunit 6 family.</text>
</comment>
<feature type="signal peptide" evidence="17">
    <location>
        <begin position="1"/>
        <end position="25"/>
    </location>
</feature>
<keyword evidence="10 16" id="KW-1133">Transmembrane helix</keyword>
<geneLocation type="mitochondrion" evidence="18"/>
<reference evidence="18" key="1">
    <citation type="submission" date="2016-04" db="EMBL/GenBank/DDBJ databases">
        <title>Mitochondria of Scolytid beetles.</title>
        <authorList>
            <person name="Miller K."/>
            <person name="Linard B."/>
            <person name="Vogler A.P."/>
        </authorList>
    </citation>
    <scope>NUCLEOTIDE SEQUENCE</scope>
</reference>
<feature type="transmembrane region" description="Helical" evidence="16">
    <location>
        <begin position="135"/>
        <end position="157"/>
    </location>
</feature>
<comment type="subcellular location">
    <subcellularLocation>
        <location evidence="1">Mitochondrion membrane</location>
        <topology evidence="1">Multi-pass membrane protein</topology>
    </subcellularLocation>
</comment>
<keyword evidence="13 16" id="KW-0472">Membrane</keyword>
<evidence type="ECO:0000256" key="5">
    <source>
        <dbReference type="ARBA" id="ARBA00022448"/>
    </source>
</evidence>
<keyword evidence="7 16" id="KW-0812">Transmembrane</keyword>
<evidence type="ECO:0000256" key="17">
    <source>
        <dbReference type="SAM" id="SignalP"/>
    </source>
</evidence>
<evidence type="ECO:0000256" key="11">
    <source>
        <dbReference type="ARBA" id="ARBA00023027"/>
    </source>
</evidence>
<feature type="transmembrane region" description="Helical" evidence="16">
    <location>
        <begin position="46"/>
        <end position="71"/>
    </location>
</feature>
<organism evidence="18">
    <name type="scientific">Gnathotrichus materiarius</name>
    <dbReference type="NCBI Taxonomy" id="1220286"/>
    <lineage>
        <taxon>Eukaryota</taxon>
        <taxon>Metazoa</taxon>
        <taxon>Ecdysozoa</taxon>
        <taxon>Arthropoda</taxon>
        <taxon>Hexapoda</taxon>
        <taxon>Insecta</taxon>
        <taxon>Pterygota</taxon>
        <taxon>Neoptera</taxon>
        <taxon>Endopterygota</taxon>
        <taxon>Coleoptera</taxon>
        <taxon>Polyphaga</taxon>
        <taxon>Cucujiformia</taxon>
        <taxon>Curculionidae</taxon>
        <taxon>Scolytinae</taxon>
        <taxon>Gnathotrichus</taxon>
    </lineage>
</organism>
<evidence type="ECO:0000256" key="4">
    <source>
        <dbReference type="ARBA" id="ARBA00021095"/>
    </source>
</evidence>
<evidence type="ECO:0000256" key="10">
    <source>
        <dbReference type="ARBA" id="ARBA00022989"/>
    </source>
</evidence>
<gene>
    <name evidence="18" type="primary">nad6</name>
</gene>
<evidence type="ECO:0000256" key="9">
    <source>
        <dbReference type="ARBA" id="ARBA00022982"/>
    </source>
</evidence>
<dbReference type="GO" id="GO:0031966">
    <property type="term" value="C:mitochondrial membrane"/>
    <property type="evidence" value="ECO:0007669"/>
    <property type="project" value="UniProtKB-SubCell"/>
</dbReference>
<dbReference type="EC" id="7.1.1.2" evidence="3"/>
<proteinExistence type="inferred from homology"/>
<accession>A0A343A6N3</accession>
<evidence type="ECO:0000256" key="7">
    <source>
        <dbReference type="ARBA" id="ARBA00022692"/>
    </source>
</evidence>
<evidence type="ECO:0000256" key="6">
    <source>
        <dbReference type="ARBA" id="ARBA00022660"/>
    </source>
</evidence>
<evidence type="ECO:0000256" key="12">
    <source>
        <dbReference type="ARBA" id="ARBA00023128"/>
    </source>
</evidence>
<protein>
    <recommendedName>
        <fullName evidence="4">NADH-ubiquinone oxidoreductase chain 6</fullName>
        <ecNumber evidence="3">7.1.1.2</ecNumber>
    </recommendedName>
    <alternativeName>
        <fullName evidence="14">NADH dehydrogenase subunit 6</fullName>
    </alternativeName>
</protein>
<dbReference type="GO" id="GO:0008137">
    <property type="term" value="F:NADH dehydrogenase (ubiquinone) activity"/>
    <property type="evidence" value="ECO:0007669"/>
    <property type="project" value="UniProtKB-EC"/>
</dbReference>
<keyword evidence="6" id="KW-0679">Respiratory chain</keyword>
<name>A0A343A6N3_9CUCU</name>
<feature type="chain" id="PRO_5016956003" description="NADH-ubiquinone oxidoreductase chain 6" evidence="17">
    <location>
        <begin position="26"/>
        <end position="166"/>
    </location>
</feature>
<evidence type="ECO:0000256" key="16">
    <source>
        <dbReference type="SAM" id="Phobius"/>
    </source>
</evidence>
<keyword evidence="12 18" id="KW-0496">Mitochondrion</keyword>
<evidence type="ECO:0000256" key="2">
    <source>
        <dbReference type="ARBA" id="ARBA00005698"/>
    </source>
</evidence>
<evidence type="ECO:0000313" key="18">
    <source>
        <dbReference type="EMBL" id="AOY40238.1"/>
    </source>
</evidence>
<keyword evidence="11" id="KW-0520">NAD</keyword>
<evidence type="ECO:0000256" key="3">
    <source>
        <dbReference type="ARBA" id="ARBA00012944"/>
    </source>
</evidence>
<keyword evidence="17" id="KW-0732">Signal</keyword>
<dbReference type="InterPro" id="IPR050269">
    <property type="entry name" value="ComplexI_Subunit6"/>
</dbReference>
<evidence type="ECO:0000256" key="13">
    <source>
        <dbReference type="ARBA" id="ARBA00023136"/>
    </source>
</evidence>